<comment type="catalytic activity">
    <reaction evidence="9 10">
        <text>propanoyl-CoA + phosphate = propanoyl phosphate + CoA</text>
        <dbReference type="Rhea" id="RHEA:28046"/>
        <dbReference type="ChEBI" id="CHEBI:43474"/>
        <dbReference type="ChEBI" id="CHEBI:57287"/>
        <dbReference type="ChEBI" id="CHEBI:57392"/>
        <dbReference type="ChEBI" id="CHEBI:58933"/>
        <dbReference type="EC" id="2.3.1.222"/>
    </reaction>
</comment>
<evidence type="ECO:0000256" key="1">
    <source>
        <dbReference type="ARBA" id="ARBA00001947"/>
    </source>
</evidence>
<keyword evidence="5 10" id="KW-0808">Transferase</keyword>
<name>A0A9D1L0Y4_9FIRM</name>
<reference evidence="11" key="1">
    <citation type="submission" date="2020-10" db="EMBL/GenBank/DDBJ databases">
        <authorList>
            <person name="Gilroy R."/>
        </authorList>
    </citation>
    <scope>NUCLEOTIDE SEQUENCE</scope>
    <source>
        <strain evidence="11">CHK195-11698</strain>
    </source>
</reference>
<proteinExistence type="inferred from homology"/>
<evidence type="ECO:0000256" key="8">
    <source>
        <dbReference type="ARBA" id="ARBA00023315"/>
    </source>
</evidence>
<evidence type="ECO:0000256" key="9">
    <source>
        <dbReference type="ARBA" id="ARBA00047589"/>
    </source>
</evidence>
<evidence type="ECO:0000256" key="5">
    <source>
        <dbReference type="ARBA" id="ARBA00022679"/>
    </source>
</evidence>
<dbReference type="NCBIfam" id="NF011652">
    <property type="entry name" value="PRK15070.1"/>
    <property type="match status" value="1"/>
</dbReference>
<evidence type="ECO:0000256" key="4">
    <source>
        <dbReference type="ARBA" id="ARBA00020837"/>
    </source>
</evidence>
<accession>A0A9D1L0Y4</accession>
<dbReference type="EMBL" id="DVMJ01000078">
    <property type="protein sequence ID" value="HIU14244.1"/>
    <property type="molecule type" value="Genomic_DNA"/>
</dbReference>
<evidence type="ECO:0000256" key="6">
    <source>
        <dbReference type="ARBA" id="ARBA00022723"/>
    </source>
</evidence>
<dbReference type="AlphaFoldDB" id="A0A9D1L0Y4"/>
<comment type="similarity">
    <text evidence="2 10">Belongs to the PduL family.</text>
</comment>
<evidence type="ECO:0000256" key="2">
    <source>
        <dbReference type="ARBA" id="ARBA00007342"/>
    </source>
</evidence>
<sequence length="188" mass="20065">MKKILVETSARHVHVTQEDLEILFGKGYQLTHKKDLSQPGQFASNERVTVVGAKKEIPNVSILGPVRSATQVELSLTDARSAGIQALVRESGDIAGTSGCKLVGPCGEVEIKEGVIAAKRHIHMTPADAKEFGVEDKQVVSVKVESNGRSLVFGDVVCRVSDQYALAMHIDTDEANACGGATEGEIIK</sequence>
<evidence type="ECO:0000256" key="3">
    <source>
        <dbReference type="ARBA" id="ARBA00012206"/>
    </source>
</evidence>
<keyword evidence="8 10" id="KW-0012">Acyltransferase</keyword>
<comment type="function">
    <text evidence="10">Involved in 1,2-propanediol (1,2-PD) degradation by catalyzing the conversion of propanoyl-CoA to propanoyl-phosphate.</text>
</comment>
<dbReference type="Pfam" id="PF06130">
    <property type="entry name" value="PTAC"/>
    <property type="match status" value="1"/>
</dbReference>
<dbReference type="EC" id="2.3.1.222" evidence="3 10"/>
<comment type="caution">
    <text evidence="11">The sequence shown here is derived from an EMBL/GenBank/DDBJ whole genome shotgun (WGS) entry which is preliminary data.</text>
</comment>
<gene>
    <name evidence="11" type="ORF">IAD15_09270</name>
</gene>
<dbReference type="GO" id="GO:0016747">
    <property type="term" value="F:acyltransferase activity, transferring groups other than amino-acyl groups"/>
    <property type="evidence" value="ECO:0007669"/>
    <property type="project" value="InterPro"/>
</dbReference>
<keyword evidence="6" id="KW-0479">Metal-binding</keyword>
<evidence type="ECO:0000313" key="12">
    <source>
        <dbReference type="Proteomes" id="UP000824175"/>
    </source>
</evidence>
<organism evidence="11 12">
    <name type="scientific">Candidatus Fimiplasma intestinipullorum</name>
    <dbReference type="NCBI Taxonomy" id="2840825"/>
    <lineage>
        <taxon>Bacteria</taxon>
        <taxon>Bacillati</taxon>
        <taxon>Bacillota</taxon>
        <taxon>Clostridia</taxon>
        <taxon>Eubacteriales</taxon>
        <taxon>Candidatus Fimiplasma</taxon>
    </lineage>
</organism>
<comment type="pathway">
    <text evidence="10">Polyol metabolism; 1,2-propanediol degradation.</text>
</comment>
<dbReference type="PANTHER" id="PTHR39453">
    <property type="entry name" value="PHOSPHATE PROPANOYLTRANSFERASE"/>
    <property type="match status" value="1"/>
</dbReference>
<dbReference type="Proteomes" id="UP000824175">
    <property type="component" value="Unassembled WGS sequence"/>
</dbReference>
<dbReference type="GO" id="GO:0046872">
    <property type="term" value="F:metal ion binding"/>
    <property type="evidence" value="ECO:0007669"/>
    <property type="project" value="UniProtKB-KW"/>
</dbReference>
<dbReference type="PIRSF" id="PIRSF010130">
    <property type="entry name" value="PduL"/>
    <property type="match status" value="1"/>
</dbReference>
<dbReference type="InterPro" id="IPR008300">
    <property type="entry name" value="PTAC"/>
</dbReference>
<protein>
    <recommendedName>
        <fullName evidence="4 10">Phosphate propanoyltransferase</fullName>
        <ecNumber evidence="3 10">2.3.1.222</ecNumber>
    </recommendedName>
</protein>
<keyword evidence="7" id="KW-0862">Zinc</keyword>
<reference evidence="11" key="2">
    <citation type="journal article" date="2021" name="PeerJ">
        <title>Extensive microbial diversity within the chicken gut microbiome revealed by metagenomics and culture.</title>
        <authorList>
            <person name="Gilroy R."/>
            <person name="Ravi A."/>
            <person name="Getino M."/>
            <person name="Pursley I."/>
            <person name="Horton D.L."/>
            <person name="Alikhan N.F."/>
            <person name="Baker D."/>
            <person name="Gharbi K."/>
            <person name="Hall N."/>
            <person name="Watson M."/>
            <person name="Adriaenssens E.M."/>
            <person name="Foster-Nyarko E."/>
            <person name="Jarju S."/>
            <person name="Secka A."/>
            <person name="Antonio M."/>
            <person name="Oren A."/>
            <person name="Chaudhuri R.R."/>
            <person name="La Ragione R."/>
            <person name="Hildebrand F."/>
            <person name="Pallen M.J."/>
        </authorList>
    </citation>
    <scope>NUCLEOTIDE SEQUENCE</scope>
    <source>
        <strain evidence="11">CHK195-11698</strain>
    </source>
</reference>
<evidence type="ECO:0000256" key="7">
    <source>
        <dbReference type="ARBA" id="ARBA00022833"/>
    </source>
</evidence>
<dbReference type="PANTHER" id="PTHR39453:SF1">
    <property type="entry name" value="PHOSPHATE PROPANOYLTRANSFERASE"/>
    <property type="match status" value="1"/>
</dbReference>
<comment type="cofactor">
    <cofactor evidence="1">
        <name>Zn(2+)</name>
        <dbReference type="ChEBI" id="CHEBI:29105"/>
    </cofactor>
</comment>
<evidence type="ECO:0000256" key="10">
    <source>
        <dbReference type="PIRNR" id="PIRNR010130"/>
    </source>
</evidence>
<evidence type="ECO:0000313" key="11">
    <source>
        <dbReference type="EMBL" id="HIU14244.1"/>
    </source>
</evidence>